<dbReference type="GO" id="GO:0032259">
    <property type="term" value="P:methylation"/>
    <property type="evidence" value="ECO:0007669"/>
    <property type="project" value="UniProtKB-KW"/>
</dbReference>
<comment type="caution">
    <text evidence="3">The sequence shown here is derived from an EMBL/GenBank/DDBJ whole genome shotgun (WGS) entry which is preliminary data.</text>
</comment>
<dbReference type="GO" id="GO:0005737">
    <property type="term" value="C:cytoplasm"/>
    <property type="evidence" value="ECO:0007669"/>
    <property type="project" value="TreeGrafter"/>
</dbReference>
<dbReference type="AlphaFoldDB" id="A0A2G9C7U9"/>
<dbReference type="EMBL" id="PEOG01000037">
    <property type="protein sequence ID" value="PIM52445.1"/>
    <property type="molecule type" value="Genomic_DNA"/>
</dbReference>
<accession>A0A2G9C7U9</accession>
<feature type="domain" description="Methyltransferase" evidence="2">
    <location>
        <begin position="185"/>
        <end position="325"/>
    </location>
</feature>
<proteinExistence type="predicted"/>
<dbReference type="GO" id="GO:0008168">
    <property type="term" value="F:methyltransferase activity"/>
    <property type="evidence" value="ECO:0007669"/>
    <property type="project" value="UniProtKB-KW"/>
</dbReference>
<dbReference type="Gene3D" id="3.40.50.150">
    <property type="entry name" value="Vaccinia Virus protein VP39"/>
    <property type="match status" value="1"/>
</dbReference>
<organism evidence="3 4">
    <name type="scientific">Roseateles chitinivorans</name>
    <dbReference type="NCBI Taxonomy" id="2917965"/>
    <lineage>
        <taxon>Bacteria</taxon>
        <taxon>Pseudomonadati</taxon>
        <taxon>Pseudomonadota</taxon>
        <taxon>Betaproteobacteria</taxon>
        <taxon>Burkholderiales</taxon>
        <taxon>Sphaerotilaceae</taxon>
        <taxon>Roseateles</taxon>
    </lineage>
</organism>
<evidence type="ECO:0000313" key="3">
    <source>
        <dbReference type="EMBL" id="PIM52445.1"/>
    </source>
</evidence>
<gene>
    <name evidence="3" type="ORF">CS062_14415</name>
</gene>
<protein>
    <submittedName>
        <fullName evidence="3">Methyltransferase</fullName>
    </submittedName>
</protein>
<dbReference type="SUPFAM" id="SSF53335">
    <property type="entry name" value="S-adenosyl-L-methionine-dependent methyltransferases"/>
    <property type="match status" value="1"/>
</dbReference>
<sequence length="437" mass="48284">MSAGNPLFSAPVPDAPAPDERQRFLRLLRTALAERRFQRLLLGRHEGEDASIERLTVRDIELRGERALSFLWRHKTKDVTKNHPLDEGLALVEQLLGRDFQQAHLDTLGEEVQLRFSRKGKPLLQVGKKTAAAAGGPEGEGAANPPGGHDRAKPRELSMAQPFWRDLGVTHELKGQAALVPAMARKWKQINKFIEIFGAAVRKAGLDTPSGEGRPVRVADFGSGKGYLTFAMHDWLRAQGLAPQVQGVELKQDMVALGNAAAARHGLAGLSFEHGDVRERGDQPLDVMVALHACDIATDHAMHFGLRSGARIIMCAPCCHKEIRPQMNTPAALRPLLQHGIHLGQEAEMVTDSLRALLLELMGYDTQVIEFIALEHTSKNKMVLAVKRPQDPSPSRRAELLSQLDEIKRFYGLRSQALETLLRVEGRLEVDGDVKRA</sequence>
<evidence type="ECO:0000259" key="2">
    <source>
        <dbReference type="Pfam" id="PF13679"/>
    </source>
</evidence>
<dbReference type="InterPro" id="IPR029063">
    <property type="entry name" value="SAM-dependent_MTases_sf"/>
</dbReference>
<dbReference type="PANTHER" id="PTHR13369">
    <property type="match status" value="1"/>
</dbReference>
<feature type="region of interest" description="Disordered" evidence="1">
    <location>
        <begin position="127"/>
        <end position="154"/>
    </location>
</feature>
<reference evidence="3 4" key="1">
    <citation type="submission" date="2017-11" db="EMBL/GenBank/DDBJ databases">
        <title>Draft genome sequence of Mitsuaria sp. HWN-4.</title>
        <authorList>
            <person name="Gundlapally S.R."/>
        </authorList>
    </citation>
    <scope>NUCLEOTIDE SEQUENCE [LARGE SCALE GENOMIC DNA]</scope>
    <source>
        <strain evidence="3 4">HWN-4</strain>
    </source>
</reference>
<dbReference type="InterPro" id="IPR025714">
    <property type="entry name" value="Methyltranfer_dom"/>
</dbReference>
<evidence type="ECO:0000256" key="1">
    <source>
        <dbReference type="SAM" id="MobiDB-lite"/>
    </source>
</evidence>
<dbReference type="Proteomes" id="UP000231501">
    <property type="component" value="Unassembled WGS sequence"/>
</dbReference>
<name>A0A2G9C7U9_9BURK</name>
<dbReference type="Pfam" id="PF13679">
    <property type="entry name" value="Methyltransf_32"/>
    <property type="match status" value="1"/>
</dbReference>
<dbReference type="PANTHER" id="PTHR13369:SF3">
    <property type="entry name" value="METHYLTRANSFERASE DOMAIN-CONTAINING PROTEIN"/>
    <property type="match status" value="1"/>
</dbReference>
<feature type="compositionally biased region" description="Low complexity" evidence="1">
    <location>
        <begin position="131"/>
        <end position="147"/>
    </location>
</feature>
<keyword evidence="3" id="KW-0808">Transferase</keyword>
<keyword evidence="3" id="KW-0489">Methyltransferase</keyword>
<keyword evidence="4" id="KW-1185">Reference proteome</keyword>
<dbReference type="CDD" id="cd02440">
    <property type="entry name" value="AdoMet_MTases"/>
    <property type="match status" value="1"/>
</dbReference>
<dbReference type="RefSeq" id="WP_099862322.1">
    <property type="nucleotide sequence ID" value="NZ_PEOG01000037.1"/>
</dbReference>
<dbReference type="OrthoDB" id="5502211at2"/>
<evidence type="ECO:0000313" key="4">
    <source>
        <dbReference type="Proteomes" id="UP000231501"/>
    </source>
</evidence>